<accession>A0A0A9AVG1</accession>
<dbReference type="EMBL" id="GBRH01244027">
    <property type="protein sequence ID" value="JAD53868.1"/>
    <property type="molecule type" value="Transcribed_RNA"/>
</dbReference>
<dbReference type="AlphaFoldDB" id="A0A0A9AVG1"/>
<reference evidence="1" key="1">
    <citation type="submission" date="2014-09" db="EMBL/GenBank/DDBJ databases">
        <authorList>
            <person name="Magalhaes I.L.F."/>
            <person name="Oliveira U."/>
            <person name="Santos F.R."/>
            <person name="Vidigal T.H.D.A."/>
            <person name="Brescovit A.D."/>
            <person name="Santos A.J."/>
        </authorList>
    </citation>
    <scope>NUCLEOTIDE SEQUENCE</scope>
    <source>
        <tissue evidence="1">Shoot tissue taken approximately 20 cm above the soil surface</tissue>
    </source>
</reference>
<name>A0A0A9AVG1_ARUDO</name>
<evidence type="ECO:0000313" key="1">
    <source>
        <dbReference type="EMBL" id="JAD53868.1"/>
    </source>
</evidence>
<proteinExistence type="predicted"/>
<reference evidence="1" key="2">
    <citation type="journal article" date="2015" name="Data Brief">
        <title>Shoot transcriptome of the giant reed, Arundo donax.</title>
        <authorList>
            <person name="Barrero R.A."/>
            <person name="Guerrero F.D."/>
            <person name="Moolhuijzen P."/>
            <person name="Goolsby J.A."/>
            <person name="Tidwell J."/>
            <person name="Bellgard S.E."/>
            <person name="Bellgard M.I."/>
        </authorList>
    </citation>
    <scope>NUCLEOTIDE SEQUENCE</scope>
    <source>
        <tissue evidence="1">Shoot tissue taken approximately 20 cm above the soil surface</tissue>
    </source>
</reference>
<organism evidence="1">
    <name type="scientific">Arundo donax</name>
    <name type="common">Giant reed</name>
    <name type="synonym">Donax arundinaceus</name>
    <dbReference type="NCBI Taxonomy" id="35708"/>
    <lineage>
        <taxon>Eukaryota</taxon>
        <taxon>Viridiplantae</taxon>
        <taxon>Streptophyta</taxon>
        <taxon>Embryophyta</taxon>
        <taxon>Tracheophyta</taxon>
        <taxon>Spermatophyta</taxon>
        <taxon>Magnoliopsida</taxon>
        <taxon>Liliopsida</taxon>
        <taxon>Poales</taxon>
        <taxon>Poaceae</taxon>
        <taxon>PACMAD clade</taxon>
        <taxon>Arundinoideae</taxon>
        <taxon>Arundineae</taxon>
        <taxon>Arundo</taxon>
    </lineage>
</organism>
<protein>
    <submittedName>
        <fullName evidence="1">Uncharacterized protein</fullName>
    </submittedName>
</protein>
<sequence length="48" mass="5777">MFRQIAYILLCRYLFSFLFCYSNRITFIWIERSHSICTANVTALSYTV</sequence>